<keyword evidence="3 5" id="KW-0418">Kinase</keyword>
<comment type="caution">
    <text evidence="5">The sequence shown here is derived from an EMBL/GenBank/DDBJ whole genome shotgun (WGS) entry which is preliminary data.</text>
</comment>
<sequence length="425" mass="44931">MIAHPRRAAALGIDIGTSGARAAAIDADGNTVAFTAAPFRSSDELRQPAFWWLRVKEAIEHLAATTDLGAVEGIAVDGTSGTVLSLDASGEATGSVLMYNEPCPDTAIVTRISKHAPTGATAVGANSGLARAIHLSHGHGVDAVVHQADWILMKLGCPGRPGDENNALKSGFDLDARDWPTWIEAAGMDISKLPCIHRAGAKIARVSGYLRELGLPETAWYHAGTTDGCASFLATGASAVGDAVTALGSTIVLKLASRNPINAPEYGIYSHRVGDFWLVGGASNSGGNVLRALIGDDRLDYLTRRIDPDRPLGLGFYPLLREGERFPINDPQHPPRLDPRPADDAVFLQALLEGMTDIERLGYQRLHELGSPRLRSLRTVGGGARNPVWTTMRARAMGVEPLPAKSVEAAVGTATLVLANRGNDV</sequence>
<keyword evidence="2" id="KW-0808">Transferase</keyword>
<evidence type="ECO:0000259" key="4">
    <source>
        <dbReference type="Pfam" id="PF02782"/>
    </source>
</evidence>
<dbReference type="Pfam" id="PF02782">
    <property type="entry name" value="FGGY_C"/>
    <property type="match status" value="1"/>
</dbReference>
<evidence type="ECO:0000313" key="5">
    <source>
        <dbReference type="EMBL" id="MBB3962504.1"/>
    </source>
</evidence>
<comment type="similarity">
    <text evidence="1">Belongs to the FGGY kinase family.</text>
</comment>
<proteinExistence type="inferred from homology"/>
<dbReference type="AlphaFoldDB" id="A0A7W6CM55"/>
<dbReference type="InterPro" id="IPR043129">
    <property type="entry name" value="ATPase_NBD"/>
</dbReference>
<dbReference type="CDD" id="cd07783">
    <property type="entry name" value="ASKHA_NBD_FGGY_SePSK_AtXK1-like"/>
    <property type="match status" value="1"/>
</dbReference>
<dbReference type="GO" id="GO:0005997">
    <property type="term" value="P:xylulose metabolic process"/>
    <property type="evidence" value="ECO:0007669"/>
    <property type="project" value="TreeGrafter"/>
</dbReference>
<organism evidence="5 6">
    <name type="scientific">Rhizobium metallidurans</name>
    <dbReference type="NCBI Taxonomy" id="1265931"/>
    <lineage>
        <taxon>Bacteria</taxon>
        <taxon>Pseudomonadati</taxon>
        <taxon>Pseudomonadota</taxon>
        <taxon>Alphaproteobacteria</taxon>
        <taxon>Hyphomicrobiales</taxon>
        <taxon>Rhizobiaceae</taxon>
        <taxon>Rhizobium/Agrobacterium group</taxon>
        <taxon>Rhizobium</taxon>
    </lineage>
</organism>
<dbReference type="SUPFAM" id="SSF53067">
    <property type="entry name" value="Actin-like ATPase domain"/>
    <property type="match status" value="2"/>
</dbReference>
<dbReference type="PANTHER" id="PTHR10196">
    <property type="entry name" value="SUGAR KINASE"/>
    <property type="match status" value="1"/>
</dbReference>
<dbReference type="RefSeq" id="WP_343056440.1">
    <property type="nucleotide sequence ID" value="NZ_JACIDW010000001.1"/>
</dbReference>
<evidence type="ECO:0000313" key="6">
    <source>
        <dbReference type="Proteomes" id="UP000582090"/>
    </source>
</evidence>
<dbReference type="GO" id="GO:0005829">
    <property type="term" value="C:cytosol"/>
    <property type="evidence" value="ECO:0007669"/>
    <property type="project" value="TreeGrafter"/>
</dbReference>
<feature type="domain" description="Carbohydrate kinase FGGY C-terminal" evidence="4">
    <location>
        <begin position="246"/>
        <end position="416"/>
    </location>
</feature>
<dbReference type="Proteomes" id="UP000582090">
    <property type="component" value="Unassembled WGS sequence"/>
</dbReference>
<keyword evidence="6" id="KW-1185">Reference proteome</keyword>
<evidence type="ECO:0000256" key="2">
    <source>
        <dbReference type="ARBA" id="ARBA00022679"/>
    </source>
</evidence>
<accession>A0A7W6CM55</accession>
<evidence type="ECO:0000256" key="1">
    <source>
        <dbReference type="ARBA" id="ARBA00009156"/>
    </source>
</evidence>
<dbReference type="GO" id="GO:0019150">
    <property type="term" value="F:D-ribulokinase activity"/>
    <property type="evidence" value="ECO:0007669"/>
    <property type="project" value="TreeGrafter"/>
</dbReference>
<dbReference type="Gene3D" id="3.30.420.40">
    <property type="match status" value="2"/>
</dbReference>
<dbReference type="PANTHER" id="PTHR10196:SF80">
    <property type="entry name" value="D-RIBULOSE KINASE"/>
    <property type="match status" value="1"/>
</dbReference>
<dbReference type="GO" id="GO:0004856">
    <property type="term" value="F:D-xylulokinase activity"/>
    <property type="evidence" value="ECO:0007669"/>
    <property type="project" value="TreeGrafter"/>
</dbReference>
<dbReference type="EMBL" id="JACIDW010000001">
    <property type="protein sequence ID" value="MBB3962504.1"/>
    <property type="molecule type" value="Genomic_DNA"/>
</dbReference>
<evidence type="ECO:0000256" key="3">
    <source>
        <dbReference type="ARBA" id="ARBA00022777"/>
    </source>
</evidence>
<name>A0A7W6CM55_9HYPH</name>
<reference evidence="5 6" key="1">
    <citation type="submission" date="2020-08" db="EMBL/GenBank/DDBJ databases">
        <title>Genomic Encyclopedia of Type Strains, Phase IV (KMG-IV): sequencing the most valuable type-strain genomes for metagenomic binning, comparative biology and taxonomic classification.</title>
        <authorList>
            <person name="Goeker M."/>
        </authorList>
    </citation>
    <scope>NUCLEOTIDE SEQUENCE [LARGE SCALE GENOMIC DNA]</scope>
    <source>
        <strain evidence="5 6">DSM 26575</strain>
    </source>
</reference>
<gene>
    <name evidence="5" type="ORF">GGQ67_000122</name>
</gene>
<dbReference type="InterPro" id="IPR018485">
    <property type="entry name" value="FGGY_C"/>
</dbReference>
<protein>
    <submittedName>
        <fullName evidence="5">Sugar (Pentulose or hexulose) kinase</fullName>
    </submittedName>
</protein>